<dbReference type="InterPro" id="IPR052313">
    <property type="entry name" value="GPIb-IX-V_Complex"/>
</dbReference>
<dbReference type="SMART" id="SM00013">
    <property type="entry name" value="LRRNT"/>
    <property type="match status" value="1"/>
</dbReference>
<evidence type="ECO:0000256" key="6">
    <source>
        <dbReference type="ARBA" id="ARBA00023136"/>
    </source>
</evidence>
<feature type="signal peptide" evidence="8">
    <location>
        <begin position="1"/>
        <end position="25"/>
    </location>
</feature>
<evidence type="ECO:0000256" key="1">
    <source>
        <dbReference type="ARBA" id="ARBA00004479"/>
    </source>
</evidence>
<comment type="subcellular location">
    <subcellularLocation>
        <location evidence="1">Membrane</location>
        <topology evidence="1">Single-pass type I membrane protein</topology>
    </subcellularLocation>
</comment>
<organism evidence="10">
    <name type="scientific">Aphanomyces astaci</name>
    <name type="common">Crayfish plague agent</name>
    <dbReference type="NCBI Taxonomy" id="112090"/>
    <lineage>
        <taxon>Eukaryota</taxon>
        <taxon>Sar</taxon>
        <taxon>Stramenopiles</taxon>
        <taxon>Oomycota</taxon>
        <taxon>Saprolegniomycetes</taxon>
        <taxon>Saprolegniales</taxon>
        <taxon>Verrucalvaceae</taxon>
        <taxon>Aphanomyces</taxon>
    </lineage>
</organism>
<feature type="domain" description="LRRNT" evidence="9">
    <location>
        <begin position="25"/>
        <end position="60"/>
    </location>
</feature>
<gene>
    <name evidence="10" type="ORF">H257_06639</name>
</gene>
<dbReference type="AlphaFoldDB" id="W4GN42"/>
<dbReference type="SUPFAM" id="SSF52058">
    <property type="entry name" value="L domain-like"/>
    <property type="match status" value="1"/>
</dbReference>
<dbReference type="EMBL" id="KI913126">
    <property type="protein sequence ID" value="ETV80323.1"/>
    <property type="molecule type" value="Genomic_DNA"/>
</dbReference>
<keyword evidence="7" id="KW-1015">Disulfide bond</keyword>
<dbReference type="PANTHER" id="PTHR22650:SF4">
    <property type="entry name" value="LEUCINE-RICH REPEAT AND TRANSMEMBRANE DOMAIN-CONTAINING PROTEIN 2-LIKE"/>
    <property type="match status" value="1"/>
</dbReference>
<dbReference type="PANTHER" id="PTHR22650">
    <property type="entry name" value="GLYCOPROTEIN IB BETA"/>
    <property type="match status" value="1"/>
</dbReference>
<accession>W4GN42</accession>
<proteinExistence type="predicted"/>
<dbReference type="VEuPathDB" id="FungiDB:H257_06639"/>
<dbReference type="InterPro" id="IPR032675">
    <property type="entry name" value="LRR_dom_sf"/>
</dbReference>
<dbReference type="RefSeq" id="XP_009830247.1">
    <property type="nucleotide sequence ID" value="XM_009831945.1"/>
</dbReference>
<feature type="chain" id="PRO_5004842663" description="LRRNT domain-containing protein" evidence="8">
    <location>
        <begin position="26"/>
        <end position="172"/>
    </location>
</feature>
<evidence type="ECO:0000256" key="8">
    <source>
        <dbReference type="SAM" id="SignalP"/>
    </source>
</evidence>
<dbReference type="STRING" id="112090.W4GN42"/>
<dbReference type="InterPro" id="IPR000372">
    <property type="entry name" value="LRRNT"/>
</dbReference>
<evidence type="ECO:0000256" key="3">
    <source>
        <dbReference type="ARBA" id="ARBA00022729"/>
    </source>
</evidence>
<keyword evidence="6" id="KW-0472">Membrane</keyword>
<dbReference type="GO" id="GO:0016020">
    <property type="term" value="C:membrane"/>
    <property type="evidence" value="ECO:0007669"/>
    <property type="project" value="UniProtKB-SubCell"/>
</dbReference>
<dbReference type="OrthoDB" id="676979at2759"/>
<protein>
    <recommendedName>
        <fullName evidence="9">LRRNT domain-containing protein</fullName>
    </recommendedName>
</protein>
<keyword evidence="4" id="KW-0130">Cell adhesion</keyword>
<evidence type="ECO:0000256" key="5">
    <source>
        <dbReference type="ARBA" id="ARBA00022989"/>
    </source>
</evidence>
<keyword evidence="2" id="KW-0812">Transmembrane</keyword>
<keyword evidence="5" id="KW-1133">Transmembrane helix</keyword>
<evidence type="ECO:0000313" key="10">
    <source>
        <dbReference type="EMBL" id="ETV80323.1"/>
    </source>
</evidence>
<reference evidence="10" key="1">
    <citation type="submission" date="2013-12" db="EMBL/GenBank/DDBJ databases">
        <title>The Genome Sequence of Aphanomyces astaci APO3.</title>
        <authorList>
            <consortium name="The Broad Institute Genomics Platform"/>
            <person name="Russ C."/>
            <person name="Tyler B."/>
            <person name="van West P."/>
            <person name="Dieguez-Uribeondo J."/>
            <person name="Young S.K."/>
            <person name="Zeng Q."/>
            <person name="Gargeya S."/>
            <person name="Fitzgerald M."/>
            <person name="Abouelleil A."/>
            <person name="Alvarado L."/>
            <person name="Chapman S.B."/>
            <person name="Gainer-Dewar J."/>
            <person name="Goldberg J."/>
            <person name="Griggs A."/>
            <person name="Gujja S."/>
            <person name="Hansen M."/>
            <person name="Howarth C."/>
            <person name="Imamovic A."/>
            <person name="Ireland A."/>
            <person name="Larimer J."/>
            <person name="McCowan C."/>
            <person name="Murphy C."/>
            <person name="Pearson M."/>
            <person name="Poon T.W."/>
            <person name="Priest M."/>
            <person name="Roberts A."/>
            <person name="Saif S."/>
            <person name="Shea T."/>
            <person name="Sykes S."/>
            <person name="Wortman J."/>
            <person name="Nusbaum C."/>
            <person name="Birren B."/>
        </authorList>
    </citation>
    <scope>NUCLEOTIDE SEQUENCE [LARGE SCALE GENOMIC DNA]</scope>
    <source>
        <strain evidence="10">APO3</strain>
    </source>
</reference>
<evidence type="ECO:0000259" key="9">
    <source>
        <dbReference type="SMART" id="SM00013"/>
    </source>
</evidence>
<dbReference type="Gene3D" id="3.80.10.10">
    <property type="entry name" value="Ribonuclease Inhibitor"/>
    <property type="match status" value="1"/>
</dbReference>
<sequence length="172" mass="19858">MLHAHAVWLLTTLAYVLQCSRYALACPSECFCFGSTRVTVHCEFRNLSSVPQYIPYRTTHLFLNGNNFQLVTADMFRGYTKNDRGEWNDGPVPLFQLREIKLDLNPMPVVSEFAFQNSPSLQLIYLPFYVQIQHQGLSEMRLDKASFDGFTRVPVHPLEDPTYVAFSRYPPQ</sequence>
<keyword evidence="3 8" id="KW-0732">Signal</keyword>
<evidence type="ECO:0000256" key="2">
    <source>
        <dbReference type="ARBA" id="ARBA00022692"/>
    </source>
</evidence>
<name>W4GN42_APHAT</name>
<dbReference type="GeneID" id="20808635"/>
<evidence type="ECO:0000256" key="7">
    <source>
        <dbReference type="ARBA" id="ARBA00023157"/>
    </source>
</evidence>
<evidence type="ECO:0000256" key="4">
    <source>
        <dbReference type="ARBA" id="ARBA00022889"/>
    </source>
</evidence>